<protein>
    <submittedName>
        <fullName evidence="2">DUF485 domain-containing protein</fullName>
    </submittedName>
</protein>
<organism evidence="2 3">
    <name type="scientific">Paenibacillus thiaminolyticus</name>
    <name type="common">Bacillus thiaminolyticus</name>
    <dbReference type="NCBI Taxonomy" id="49283"/>
    <lineage>
        <taxon>Bacteria</taxon>
        <taxon>Bacillati</taxon>
        <taxon>Bacillota</taxon>
        <taxon>Bacilli</taxon>
        <taxon>Bacillales</taxon>
        <taxon>Paenibacillaceae</taxon>
        <taxon>Paenibacillus</taxon>
    </lineage>
</organism>
<evidence type="ECO:0000313" key="3">
    <source>
        <dbReference type="Proteomes" id="UP000266177"/>
    </source>
</evidence>
<accession>A0A3A3GJX8</accession>
<dbReference type="Pfam" id="PF04341">
    <property type="entry name" value="DUF485"/>
    <property type="match status" value="1"/>
</dbReference>
<name>A0A3A3GJX8_PANTH</name>
<feature type="transmembrane region" description="Helical" evidence="1">
    <location>
        <begin position="60"/>
        <end position="82"/>
    </location>
</feature>
<feature type="transmembrane region" description="Helical" evidence="1">
    <location>
        <begin position="27"/>
        <end position="48"/>
    </location>
</feature>
<evidence type="ECO:0000256" key="1">
    <source>
        <dbReference type="SAM" id="Phobius"/>
    </source>
</evidence>
<keyword evidence="1" id="KW-1133">Transmembrane helix</keyword>
<gene>
    <name evidence="2" type="ORF">DQX05_11030</name>
</gene>
<keyword evidence="1" id="KW-0812">Transmembrane</keyword>
<sequence>MEQERVNYGQMAKSSRFHTLIQSKKRFIIPLTIFFFLFYFALPILTSYTTILNRPAVGAISWAWVFAFAQFIMTWVLCVLYARRAAKFDKLVAEINQEWSGERE</sequence>
<dbReference type="InterPro" id="IPR007436">
    <property type="entry name" value="DUF485"/>
</dbReference>
<dbReference type="EMBL" id="QYZD01000008">
    <property type="protein sequence ID" value="RJG23970.1"/>
    <property type="molecule type" value="Genomic_DNA"/>
</dbReference>
<evidence type="ECO:0000313" key="2">
    <source>
        <dbReference type="EMBL" id="RJG23970.1"/>
    </source>
</evidence>
<dbReference type="AlphaFoldDB" id="A0A3A3GJX8"/>
<dbReference type="RefSeq" id="WP_119793511.1">
    <property type="nucleotide sequence ID" value="NZ_QYZD01000008.1"/>
</dbReference>
<proteinExistence type="predicted"/>
<reference evidence="2 3" key="1">
    <citation type="submission" date="2018-09" db="EMBL/GenBank/DDBJ databases">
        <title>Paenibacillus SK2017-BO5.</title>
        <authorList>
            <person name="Piskunova J.V."/>
            <person name="Dubiley S.A."/>
            <person name="Severinov K.V."/>
        </authorList>
    </citation>
    <scope>NUCLEOTIDE SEQUENCE [LARGE SCALE GENOMIC DNA]</scope>
    <source>
        <strain evidence="2 3">BO5</strain>
    </source>
</reference>
<dbReference type="Proteomes" id="UP000266177">
    <property type="component" value="Unassembled WGS sequence"/>
</dbReference>
<keyword evidence="1" id="KW-0472">Membrane</keyword>
<dbReference type="OrthoDB" id="2886991at2"/>
<comment type="caution">
    <text evidence="2">The sequence shown here is derived from an EMBL/GenBank/DDBJ whole genome shotgun (WGS) entry which is preliminary data.</text>
</comment>
<dbReference type="PANTHER" id="PTHR38441">
    <property type="entry name" value="INTEGRAL MEMBRANE PROTEIN-RELATED"/>
    <property type="match status" value="1"/>
</dbReference>
<dbReference type="PANTHER" id="PTHR38441:SF1">
    <property type="entry name" value="MEMBRANE PROTEIN"/>
    <property type="match status" value="1"/>
</dbReference>